<dbReference type="Proteomes" id="UP001327560">
    <property type="component" value="Chromosome 2"/>
</dbReference>
<evidence type="ECO:0000256" key="5">
    <source>
        <dbReference type="SAM" id="MobiDB-lite"/>
    </source>
</evidence>
<evidence type="ECO:0000259" key="6">
    <source>
        <dbReference type="Pfam" id="PF13943"/>
    </source>
</evidence>
<evidence type="ECO:0000256" key="3">
    <source>
        <dbReference type="ARBA" id="ARBA00022490"/>
    </source>
</evidence>
<dbReference type="Pfam" id="PF13943">
    <property type="entry name" value="WPP"/>
    <property type="match status" value="1"/>
</dbReference>
<name>A0AAQ3JYA6_9LILI</name>
<feature type="compositionally biased region" description="Polar residues" evidence="5">
    <location>
        <begin position="1"/>
        <end position="18"/>
    </location>
</feature>
<proteinExistence type="predicted"/>
<dbReference type="AlphaFoldDB" id="A0AAQ3JYA6"/>
<dbReference type="InterPro" id="IPR038214">
    <property type="entry name" value="WPP_sf"/>
</dbReference>
<dbReference type="EMBL" id="CP136891">
    <property type="protein sequence ID" value="WOK98433.1"/>
    <property type="molecule type" value="Genomic_DNA"/>
</dbReference>
<dbReference type="InterPro" id="IPR044692">
    <property type="entry name" value="WPP1/2/3"/>
</dbReference>
<evidence type="ECO:0000313" key="7">
    <source>
        <dbReference type="EMBL" id="WOK98433.1"/>
    </source>
</evidence>
<evidence type="ECO:0000256" key="2">
    <source>
        <dbReference type="ARBA" id="ARBA00004496"/>
    </source>
</evidence>
<feature type="compositionally biased region" description="Polar residues" evidence="5">
    <location>
        <begin position="29"/>
        <end position="47"/>
    </location>
</feature>
<keyword evidence="3" id="KW-0963">Cytoplasm</keyword>
<dbReference type="PANTHER" id="PTHR34362:SF1">
    <property type="entry name" value="WPP DOMAIN-CONTAINING PROTEIN 1-RELATED"/>
    <property type="match status" value="1"/>
</dbReference>
<dbReference type="Gene3D" id="1.10.246.200">
    <property type="entry name" value="WPP domain"/>
    <property type="match status" value="1"/>
</dbReference>
<dbReference type="InterPro" id="IPR025265">
    <property type="entry name" value="WPP_dom"/>
</dbReference>
<evidence type="ECO:0000256" key="4">
    <source>
        <dbReference type="ARBA" id="ARBA00023242"/>
    </source>
</evidence>
<dbReference type="GO" id="GO:0048527">
    <property type="term" value="P:lateral root development"/>
    <property type="evidence" value="ECO:0007669"/>
    <property type="project" value="InterPro"/>
</dbReference>
<sequence>MAEDSSSTVTGVDETLSNGGEEHGAEVSPNLNTSADGFPSMTLNIWPPSQRSRDAVIQRLIETLSTPSVLSKRYGVLPPAEASSTARLIEEEAFAAAADGACATSVEEGVILLQKYSKEISRRAIGAVKEKGSTVPPLSNGADNAASVSDESAPPSADADGESS</sequence>
<protein>
    <recommendedName>
        <fullName evidence="6">WPP domain-containing protein</fullName>
    </recommendedName>
</protein>
<organism evidence="7 8">
    <name type="scientific">Canna indica</name>
    <name type="common">Indian-shot</name>
    <dbReference type="NCBI Taxonomy" id="4628"/>
    <lineage>
        <taxon>Eukaryota</taxon>
        <taxon>Viridiplantae</taxon>
        <taxon>Streptophyta</taxon>
        <taxon>Embryophyta</taxon>
        <taxon>Tracheophyta</taxon>
        <taxon>Spermatophyta</taxon>
        <taxon>Magnoliopsida</taxon>
        <taxon>Liliopsida</taxon>
        <taxon>Zingiberales</taxon>
        <taxon>Cannaceae</taxon>
        <taxon>Canna</taxon>
    </lineage>
</organism>
<evidence type="ECO:0000313" key="8">
    <source>
        <dbReference type="Proteomes" id="UP001327560"/>
    </source>
</evidence>
<dbReference type="GO" id="GO:0000278">
    <property type="term" value="P:mitotic cell cycle"/>
    <property type="evidence" value="ECO:0007669"/>
    <property type="project" value="InterPro"/>
</dbReference>
<accession>A0AAQ3JYA6</accession>
<dbReference type="GO" id="GO:0005737">
    <property type="term" value="C:cytoplasm"/>
    <property type="evidence" value="ECO:0007669"/>
    <property type="project" value="UniProtKB-SubCell"/>
</dbReference>
<feature type="domain" description="WPP" evidence="6">
    <location>
        <begin position="43"/>
        <end position="132"/>
    </location>
</feature>
<feature type="region of interest" description="Disordered" evidence="5">
    <location>
        <begin position="127"/>
        <end position="164"/>
    </location>
</feature>
<gene>
    <name evidence="7" type="ORF">Cni_G07145</name>
</gene>
<dbReference type="PANTHER" id="PTHR34362">
    <property type="entry name" value="WPP DOMAIN-CONTAINING PROTEIN 1-RELATED"/>
    <property type="match status" value="1"/>
</dbReference>
<feature type="region of interest" description="Disordered" evidence="5">
    <location>
        <begin position="1"/>
        <end position="47"/>
    </location>
</feature>
<reference evidence="7 8" key="1">
    <citation type="submission" date="2023-10" db="EMBL/GenBank/DDBJ databases">
        <title>Chromosome-scale genome assembly provides insights into flower coloration mechanisms of Canna indica.</title>
        <authorList>
            <person name="Li C."/>
        </authorList>
    </citation>
    <scope>NUCLEOTIDE SEQUENCE [LARGE SCALE GENOMIC DNA]</scope>
    <source>
        <tissue evidence="7">Flower</tissue>
    </source>
</reference>
<comment type="subcellular location">
    <subcellularLocation>
        <location evidence="2">Cytoplasm</location>
    </subcellularLocation>
    <subcellularLocation>
        <location evidence="1">Nucleus</location>
    </subcellularLocation>
</comment>
<keyword evidence="4" id="KW-0539">Nucleus</keyword>
<evidence type="ECO:0000256" key="1">
    <source>
        <dbReference type="ARBA" id="ARBA00004123"/>
    </source>
</evidence>
<dbReference type="GO" id="GO:0005634">
    <property type="term" value="C:nucleus"/>
    <property type="evidence" value="ECO:0007669"/>
    <property type="project" value="UniProtKB-SubCell"/>
</dbReference>
<keyword evidence="8" id="KW-1185">Reference proteome</keyword>